<feature type="non-terminal residue" evidence="3">
    <location>
        <position position="1"/>
    </location>
</feature>
<organism evidence="3 4">
    <name type="scientific">Rotaria magnacalcarata</name>
    <dbReference type="NCBI Taxonomy" id="392030"/>
    <lineage>
        <taxon>Eukaryota</taxon>
        <taxon>Metazoa</taxon>
        <taxon>Spiralia</taxon>
        <taxon>Gnathifera</taxon>
        <taxon>Rotifera</taxon>
        <taxon>Eurotatoria</taxon>
        <taxon>Bdelloidea</taxon>
        <taxon>Philodinida</taxon>
        <taxon>Philodinidae</taxon>
        <taxon>Rotaria</taxon>
    </lineage>
</organism>
<accession>A0A8S3HP97</accession>
<evidence type="ECO:0000313" key="2">
    <source>
        <dbReference type="EMBL" id="CAF4264287.1"/>
    </source>
</evidence>
<comment type="caution">
    <text evidence="3">The sequence shown here is derived from an EMBL/GenBank/DDBJ whole genome shotgun (WGS) entry which is preliminary data.</text>
</comment>
<dbReference type="EMBL" id="CAJOBH010292306">
    <property type="protein sequence ID" value="CAF5182643.1"/>
    <property type="molecule type" value="Genomic_DNA"/>
</dbReference>
<evidence type="ECO:0000256" key="1">
    <source>
        <dbReference type="SAM" id="MobiDB-lite"/>
    </source>
</evidence>
<reference evidence="3" key="1">
    <citation type="submission" date="2021-02" db="EMBL/GenBank/DDBJ databases">
        <authorList>
            <person name="Nowell W R."/>
        </authorList>
    </citation>
    <scope>NUCLEOTIDE SEQUENCE</scope>
</reference>
<evidence type="ECO:0000313" key="4">
    <source>
        <dbReference type="Proteomes" id="UP000681967"/>
    </source>
</evidence>
<protein>
    <submittedName>
        <fullName evidence="3">Uncharacterized protein</fullName>
    </submittedName>
</protein>
<dbReference type="EMBL" id="CAJOBJ010029446">
    <property type="protein sequence ID" value="CAF4264287.1"/>
    <property type="molecule type" value="Genomic_DNA"/>
</dbReference>
<feature type="non-terminal residue" evidence="3">
    <location>
        <position position="94"/>
    </location>
</feature>
<sequence length="94" mass="10096">NTIDTWSNNNDAYGNGNNSNDPYSQLASTYGQWPQFNSYDQSSLQNNNNAPAVAAAAAATGAPDMGQMDPAWLAYYQSMNYYSMMQAGMAGSTS</sequence>
<dbReference type="Proteomes" id="UP000681967">
    <property type="component" value="Unassembled WGS sequence"/>
</dbReference>
<name>A0A8S3HP97_9BILA</name>
<feature type="compositionally biased region" description="Low complexity" evidence="1">
    <location>
        <begin position="7"/>
        <end position="21"/>
    </location>
</feature>
<gene>
    <name evidence="3" type="ORF">BYL167_LOCUS79204</name>
    <name evidence="2" type="ORF">GIL414_LOCUS24261</name>
</gene>
<evidence type="ECO:0000313" key="3">
    <source>
        <dbReference type="EMBL" id="CAF5182643.1"/>
    </source>
</evidence>
<dbReference type="Proteomes" id="UP000681720">
    <property type="component" value="Unassembled WGS sequence"/>
</dbReference>
<proteinExistence type="predicted"/>
<feature type="region of interest" description="Disordered" evidence="1">
    <location>
        <begin position="1"/>
        <end position="25"/>
    </location>
</feature>
<dbReference type="AlphaFoldDB" id="A0A8S3HP97"/>